<reference evidence="8" key="1">
    <citation type="submission" date="2018-02" db="EMBL/GenBank/DDBJ databases">
        <title>Rhizophora mucronata_Transcriptome.</title>
        <authorList>
            <person name="Meera S.P."/>
            <person name="Sreeshan A."/>
            <person name="Augustine A."/>
        </authorList>
    </citation>
    <scope>NUCLEOTIDE SEQUENCE</scope>
    <source>
        <tissue evidence="8">Leaf</tissue>
    </source>
</reference>
<keyword evidence="2" id="KW-0805">Transcription regulation</keyword>
<dbReference type="InterPro" id="IPR015300">
    <property type="entry name" value="DNA-bd_pseudobarrel_sf"/>
</dbReference>
<dbReference type="PANTHER" id="PTHR31391">
    <property type="entry name" value="B3 DOMAIN-CONTAINING PROTEIN OS11G0197600-RELATED"/>
    <property type="match status" value="1"/>
</dbReference>
<feature type="domain" description="TF-B3" evidence="7">
    <location>
        <begin position="480"/>
        <end position="576"/>
    </location>
</feature>
<dbReference type="InterPro" id="IPR003340">
    <property type="entry name" value="B3_DNA-bd"/>
</dbReference>
<dbReference type="Pfam" id="PF02362">
    <property type="entry name" value="B3"/>
    <property type="match status" value="3"/>
</dbReference>
<evidence type="ECO:0000256" key="2">
    <source>
        <dbReference type="ARBA" id="ARBA00023015"/>
    </source>
</evidence>
<name>A0A2P2JMZ8_RHIMU</name>
<dbReference type="SMART" id="SM01019">
    <property type="entry name" value="B3"/>
    <property type="match status" value="3"/>
</dbReference>
<accession>A0A2P2JMZ8</accession>
<dbReference type="InterPro" id="IPR044837">
    <property type="entry name" value="REM16-like"/>
</dbReference>
<dbReference type="SUPFAM" id="SSF101936">
    <property type="entry name" value="DNA-binding pseudobarrel domain"/>
    <property type="match status" value="3"/>
</dbReference>
<dbReference type="EMBL" id="GGEC01014355">
    <property type="protein sequence ID" value="MBW94838.1"/>
    <property type="molecule type" value="Transcribed_RNA"/>
</dbReference>
<proteinExistence type="predicted"/>
<protein>
    <submittedName>
        <fullName evidence="8">B3 domain-containing protein Os01g0723500-like isoform X3</fullName>
    </submittedName>
</protein>
<keyword evidence="4" id="KW-0804">Transcription</keyword>
<feature type="domain" description="TF-B3" evidence="7">
    <location>
        <begin position="15"/>
        <end position="108"/>
    </location>
</feature>
<keyword evidence="3" id="KW-0238">DNA-binding</keyword>
<dbReference type="PANTHER" id="PTHR31391:SF106">
    <property type="entry name" value="B3 DOMAIN-CONTAINING PROTEIN OS01G0723500"/>
    <property type="match status" value="1"/>
</dbReference>
<evidence type="ECO:0000256" key="6">
    <source>
        <dbReference type="SAM" id="MobiDB-lite"/>
    </source>
</evidence>
<feature type="region of interest" description="Disordered" evidence="6">
    <location>
        <begin position="225"/>
        <end position="252"/>
    </location>
</feature>
<evidence type="ECO:0000256" key="4">
    <source>
        <dbReference type="ARBA" id="ARBA00023163"/>
    </source>
</evidence>
<evidence type="ECO:0000259" key="7">
    <source>
        <dbReference type="PROSITE" id="PS50863"/>
    </source>
</evidence>
<evidence type="ECO:0000313" key="8">
    <source>
        <dbReference type="EMBL" id="MBW94838.1"/>
    </source>
</evidence>
<evidence type="ECO:0000256" key="3">
    <source>
        <dbReference type="ARBA" id="ARBA00023125"/>
    </source>
</evidence>
<evidence type="ECO:0000256" key="1">
    <source>
        <dbReference type="ARBA" id="ARBA00004123"/>
    </source>
</evidence>
<feature type="compositionally biased region" description="Basic and acidic residues" evidence="6">
    <location>
        <begin position="225"/>
        <end position="245"/>
    </location>
</feature>
<sequence>MEKQNQAELVDARRPCFFELFSSNLSTHRLKIPVKFIKHLEGRTSGSVSLIGPSGNVWPVKLIQQNDQLILDRGWPTFVQDHLIECGDLLVFRYDGHLCFTVLVFDPSACEKDSAFHSKCSEDLSRFCASVGHKREREEKDEEASSSDYKFDSMPKKAKGRCFDFLSDRVGTKQKVGLAINDNGGCQHNDENMNKRCQDAGFHYEASQCRSLPGCPVTPSELKSCSEKPEPAVEGRNGNKDETNLSERGPISTFSEREKEKRVAQSFISCYPYFVRIMKKFNISGSYTLNIPYQFSMAHLPDCRTEIVLRTVKGACWTVNSIPTTRVHTSHTFCGGWMAFVRNNDIKMGDICIFELVREFEMRVFILRVGKDSPEKQIAKSAPLNIATAAMSHKIEVCQKKSRRKVLSKIIKKADASTKRASKKRTRKHDNAIKGLANAVPCSWSRTGNEKQEAGAGLRMMVAMDEAKAAKSFASAFPNFVRIMRKFNVSGSYTLKIPHQFSAAYLPSCKTEIILCNLQGEHWTVNSVPDSKGRTVHTFCGGWMAFVRDNDVQIGDICIFELVSQSEMHVHISRVGQNALENHCGKSAATDLLPGLLTSNHPPSTCNI</sequence>
<organism evidence="8">
    <name type="scientific">Rhizophora mucronata</name>
    <name type="common">Asiatic mangrove</name>
    <dbReference type="NCBI Taxonomy" id="61149"/>
    <lineage>
        <taxon>Eukaryota</taxon>
        <taxon>Viridiplantae</taxon>
        <taxon>Streptophyta</taxon>
        <taxon>Embryophyta</taxon>
        <taxon>Tracheophyta</taxon>
        <taxon>Spermatophyta</taxon>
        <taxon>Magnoliopsida</taxon>
        <taxon>eudicotyledons</taxon>
        <taxon>Gunneridae</taxon>
        <taxon>Pentapetalae</taxon>
        <taxon>rosids</taxon>
        <taxon>fabids</taxon>
        <taxon>Malpighiales</taxon>
        <taxon>Rhizophoraceae</taxon>
        <taxon>Rhizophora</taxon>
    </lineage>
</organism>
<comment type="subcellular location">
    <subcellularLocation>
        <location evidence="1">Nucleus</location>
    </subcellularLocation>
</comment>
<dbReference type="PROSITE" id="PS50863">
    <property type="entry name" value="B3"/>
    <property type="match status" value="3"/>
</dbReference>
<dbReference type="Gene3D" id="2.40.330.10">
    <property type="entry name" value="DNA-binding pseudobarrel domain"/>
    <property type="match status" value="3"/>
</dbReference>
<dbReference type="AlphaFoldDB" id="A0A2P2JMZ8"/>
<dbReference type="CDD" id="cd10017">
    <property type="entry name" value="B3_DNA"/>
    <property type="match status" value="3"/>
</dbReference>
<dbReference type="GO" id="GO:0003677">
    <property type="term" value="F:DNA binding"/>
    <property type="evidence" value="ECO:0007669"/>
    <property type="project" value="UniProtKB-KW"/>
</dbReference>
<evidence type="ECO:0000256" key="5">
    <source>
        <dbReference type="ARBA" id="ARBA00023242"/>
    </source>
</evidence>
<feature type="domain" description="TF-B3" evidence="7">
    <location>
        <begin position="274"/>
        <end position="370"/>
    </location>
</feature>
<keyword evidence="5" id="KW-0539">Nucleus</keyword>
<dbReference type="GO" id="GO:0005634">
    <property type="term" value="C:nucleus"/>
    <property type="evidence" value="ECO:0007669"/>
    <property type="project" value="UniProtKB-SubCell"/>
</dbReference>